<dbReference type="OrthoDB" id="49627at2759"/>
<proteinExistence type="predicted"/>
<evidence type="ECO:0000313" key="1">
    <source>
        <dbReference type="EMBL" id="GMH52631.1"/>
    </source>
</evidence>
<organism evidence="1 2">
    <name type="scientific">Triparma retinervis</name>
    <dbReference type="NCBI Taxonomy" id="2557542"/>
    <lineage>
        <taxon>Eukaryota</taxon>
        <taxon>Sar</taxon>
        <taxon>Stramenopiles</taxon>
        <taxon>Ochrophyta</taxon>
        <taxon>Bolidophyceae</taxon>
        <taxon>Parmales</taxon>
        <taxon>Triparmaceae</taxon>
        <taxon>Triparma</taxon>
    </lineage>
</organism>
<feature type="non-terminal residue" evidence="1">
    <location>
        <position position="90"/>
    </location>
</feature>
<name>A0A9W6ZIC6_9STRA</name>
<accession>A0A9W6ZIC6</accession>
<protein>
    <submittedName>
        <fullName evidence="1">Uncharacterized protein</fullName>
    </submittedName>
</protein>
<reference evidence="1" key="1">
    <citation type="submission" date="2022-07" db="EMBL/GenBank/DDBJ databases">
        <title>Genome analysis of Parmales, a sister group of diatoms, reveals the evolutionary specialization of diatoms from phago-mixotrophs to photoautotrophs.</title>
        <authorList>
            <person name="Ban H."/>
            <person name="Sato S."/>
            <person name="Yoshikawa S."/>
            <person name="Kazumasa Y."/>
            <person name="Nakamura Y."/>
            <person name="Ichinomiya M."/>
            <person name="Saitoh K."/>
            <person name="Sato N."/>
            <person name="Blanc-Mathieu R."/>
            <person name="Endo H."/>
            <person name="Kuwata A."/>
            <person name="Ogata H."/>
        </authorList>
    </citation>
    <scope>NUCLEOTIDE SEQUENCE</scope>
</reference>
<gene>
    <name evidence="1" type="ORF">TrRE_jg13047</name>
</gene>
<sequence length="90" mass="9865">MCVVASRTWPGINKPGGVGRITRLHYDGSSSLSSTVTHVDVLYPVEHTREKRVAVEWLEVKDIVNETVVLGTKGRGGTGRCTRCGSLRRD</sequence>
<comment type="caution">
    <text evidence="1">The sequence shown here is derived from an EMBL/GenBank/DDBJ whole genome shotgun (WGS) entry which is preliminary data.</text>
</comment>
<dbReference type="EMBL" id="BRXZ01003325">
    <property type="protein sequence ID" value="GMH52631.1"/>
    <property type="molecule type" value="Genomic_DNA"/>
</dbReference>
<dbReference type="AlphaFoldDB" id="A0A9W6ZIC6"/>
<dbReference type="Proteomes" id="UP001165082">
    <property type="component" value="Unassembled WGS sequence"/>
</dbReference>
<keyword evidence="2" id="KW-1185">Reference proteome</keyword>
<evidence type="ECO:0000313" key="2">
    <source>
        <dbReference type="Proteomes" id="UP001165082"/>
    </source>
</evidence>